<dbReference type="InterPro" id="IPR036899">
    <property type="entry name" value="Ribosomal_uL13_sf"/>
</dbReference>
<dbReference type="GO" id="GO:0006412">
    <property type="term" value="P:translation"/>
    <property type="evidence" value="ECO:0007669"/>
    <property type="project" value="UniProtKB-UniRule"/>
</dbReference>
<keyword evidence="2 4" id="KW-0689">Ribosomal protein</keyword>
<dbReference type="InterPro" id="IPR005822">
    <property type="entry name" value="Ribosomal_uL13"/>
</dbReference>
<evidence type="ECO:0000256" key="3">
    <source>
        <dbReference type="ARBA" id="ARBA00023274"/>
    </source>
</evidence>
<dbReference type="GO" id="GO:0003735">
    <property type="term" value="F:structural constituent of ribosome"/>
    <property type="evidence" value="ECO:0007669"/>
    <property type="project" value="UniProtKB-UniRule"/>
</dbReference>
<dbReference type="PROSITE" id="PS00783">
    <property type="entry name" value="RIBOSOMAL_L13"/>
    <property type="match status" value="1"/>
</dbReference>
<name>A0A520KYK1_9EURY</name>
<dbReference type="InterPro" id="IPR005823">
    <property type="entry name" value="Ribosomal_uL13_bac-type"/>
</dbReference>
<evidence type="ECO:0000313" key="6">
    <source>
        <dbReference type="EMBL" id="RZN73114.1"/>
    </source>
</evidence>
<comment type="caution">
    <text evidence="6">The sequence shown here is derived from an EMBL/GenBank/DDBJ whole genome shotgun (WGS) entry which is preliminary data.</text>
</comment>
<dbReference type="InterPro" id="IPR023563">
    <property type="entry name" value="Ribosomal_uL13_CS"/>
</dbReference>
<dbReference type="GO" id="GO:0017148">
    <property type="term" value="P:negative regulation of translation"/>
    <property type="evidence" value="ECO:0007669"/>
    <property type="project" value="TreeGrafter"/>
</dbReference>
<protein>
    <recommendedName>
        <fullName evidence="4">Large ribosomal subunit protein uL13</fullName>
    </recommendedName>
</protein>
<sequence>MTIIDASGLILGRLSSEVSKRLLNGESVVIVNSKDCLVSGSKNFIFSMYKIKRDRGSKERGPYFPRMPDMILRRTIRGMLPYKKSRGREAYRHLKVYVGVPDGLNETFESVSSASYSRLGTMKYVRLGDVSKKLGSKF</sequence>
<evidence type="ECO:0000256" key="5">
    <source>
        <dbReference type="RuleBase" id="RU003877"/>
    </source>
</evidence>
<keyword evidence="3 4" id="KW-0687">Ribonucleoprotein</keyword>
<dbReference type="Pfam" id="PF00572">
    <property type="entry name" value="Ribosomal_L13"/>
    <property type="match status" value="1"/>
</dbReference>
<comment type="similarity">
    <text evidence="1 4 5">Belongs to the universal ribosomal protein uL13 family.</text>
</comment>
<gene>
    <name evidence="4" type="primary">rpl13</name>
    <name evidence="6" type="ORF">EF807_01105</name>
</gene>
<dbReference type="Proteomes" id="UP000320766">
    <property type="component" value="Unassembled WGS sequence"/>
</dbReference>
<dbReference type="SUPFAM" id="SSF52161">
    <property type="entry name" value="Ribosomal protein L13"/>
    <property type="match status" value="1"/>
</dbReference>
<dbReference type="PANTHER" id="PTHR11545">
    <property type="entry name" value="RIBOSOMAL PROTEIN L13"/>
    <property type="match status" value="1"/>
</dbReference>
<dbReference type="HAMAP" id="MF_01366">
    <property type="entry name" value="Ribosomal_uL13"/>
    <property type="match status" value="1"/>
</dbReference>
<dbReference type="CDD" id="cd00392">
    <property type="entry name" value="Ribosomal_L13"/>
    <property type="match status" value="1"/>
</dbReference>
<accession>A0A520KYK1</accession>
<dbReference type="PIRSF" id="PIRSF002181">
    <property type="entry name" value="Ribosomal_L13"/>
    <property type="match status" value="1"/>
</dbReference>
<reference evidence="6 7" key="1">
    <citation type="journal article" date="2019" name="Nat. Microbiol.">
        <title>Wide diversity of methane and short-chain alkane metabolisms in uncultured archaea.</title>
        <authorList>
            <person name="Borrel G."/>
            <person name="Adam P.S."/>
            <person name="McKay L.J."/>
            <person name="Chen L.X."/>
            <person name="Sierra-Garcia I.N."/>
            <person name="Sieber C.M."/>
            <person name="Letourneur Q."/>
            <person name="Ghozlane A."/>
            <person name="Andersen G.L."/>
            <person name="Li W.J."/>
            <person name="Hallam S.J."/>
            <person name="Muyzer G."/>
            <person name="de Oliveira V.M."/>
            <person name="Inskeep W.P."/>
            <person name="Banfield J.F."/>
            <person name="Gribaldo S."/>
        </authorList>
    </citation>
    <scope>NUCLEOTIDE SEQUENCE [LARGE SCALE GENOMIC DNA]</scope>
    <source>
        <strain evidence="6">NM1b</strain>
    </source>
</reference>
<proteinExistence type="inferred from homology"/>
<dbReference type="NCBIfam" id="TIGR01077">
    <property type="entry name" value="L13_A_E"/>
    <property type="match status" value="1"/>
</dbReference>
<dbReference type="GO" id="GO:0022625">
    <property type="term" value="C:cytosolic large ribosomal subunit"/>
    <property type="evidence" value="ECO:0007669"/>
    <property type="project" value="UniProtKB-UniRule"/>
</dbReference>
<dbReference type="InterPro" id="IPR005755">
    <property type="entry name" value="Ribosomal_uL13_euk/arc"/>
</dbReference>
<dbReference type="NCBIfam" id="NF005004">
    <property type="entry name" value="PRK06394.1"/>
    <property type="match status" value="1"/>
</dbReference>
<dbReference type="GO" id="GO:0003729">
    <property type="term" value="F:mRNA binding"/>
    <property type="evidence" value="ECO:0007669"/>
    <property type="project" value="TreeGrafter"/>
</dbReference>
<comment type="function">
    <text evidence="4">This protein is one of the early assembly proteins of the 50S ribosomal subunit, although it is not seen to bind rRNA by itself. It is important during the early stages of 50S assembly.</text>
</comment>
<evidence type="ECO:0000256" key="2">
    <source>
        <dbReference type="ARBA" id="ARBA00022980"/>
    </source>
</evidence>
<comment type="subunit">
    <text evidence="4">Part of the 50S ribosomal subunit.</text>
</comment>
<evidence type="ECO:0000313" key="7">
    <source>
        <dbReference type="Proteomes" id="UP000320766"/>
    </source>
</evidence>
<evidence type="ECO:0000256" key="1">
    <source>
        <dbReference type="ARBA" id="ARBA00006227"/>
    </source>
</evidence>
<dbReference type="Gene3D" id="3.90.1180.10">
    <property type="entry name" value="Ribosomal protein L13"/>
    <property type="match status" value="1"/>
</dbReference>
<dbReference type="EMBL" id="RXIL01000019">
    <property type="protein sequence ID" value="RZN73114.1"/>
    <property type="molecule type" value="Genomic_DNA"/>
</dbReference>
<organism evidence="6 7">
    <name type="scientific">Candidatus Methanolliviera hydrocarbonicum</name>
    <dbReference type="NCBI Taxonomy" id="2491085"/>
    <lineage>
        <taxon>Archaea</taxon>
        <taxon>Methanobacteriati</taxon>
        <taxon>Methanobacteriota</taxon>
        <taxon>Candidatus Methanoliparia</taxon>
        <taxon>Candidatus Methanoliparales</taxon>
        <taxon>Candidatus Methanollivieraceae</taxon>
        <taxon>Candidatus Methanolliviera</taxon>
    </lineage>
</organism>
<dbReference type="AlphaFoldDB" id="A0A520KYK1"/>
<evidence type="ECO:0000256" key="4">
    <source>
        <dbReference type="HAMAP-Rule" id="MF_01366"/>
    </source>
</evidence>
<dbReference type="PANTHER" id="PTHR11545:SF3">
    <property type="entry name" value="LARGE RIBOSOMAL SUBUNIT PROTEIN UL13"/>
    <property type="match status" value="1"/>
</dbReference>